<reference evidence="3 5" key="2">
    <citation type="submission" date="2019-06" db="EMBL/GenBank/DDBJ databases">
        <title>Draft genomes of female and male turbot (Scophthalmus maximus).</title>
        <authorList>
            <person name="Xu H."/>
            <person name="Xu X.-W."/>
            <person name="Shao C."/>
            <person name="Chen S."/>
        </authorList>
    </citation>
    <scope>NUCLEOTIDE SEQUENCE [LARGE SCALE GENOMIC DNA]</scope>
    <source>
        <strain evidence="3">Ysfricsl-2016a</strain>
        <tissue evidence="3">Blood</tissue>
    </source>
</reference>
<evidence type="ECO:0000313" key="3">
    <source>
        <dbReference type="EMBL" id="KAF0021694.1"/>
    </source>
</evidence>
<feature type="compositionally biased region" description="Basic and acidic residues" evidence="1">
    <location>
        <begin position="68"/>
        <end position="80"/>
    </location>
</feature>
<dbReference type="Proteomes" id="UP000438429">
    <property type="component" value="Unassembled WGS sequence"/>
</dbReference>
<evidence type="ECO:0000313" key="2">
    <source>
        <dbReference type="EMBL" id="AWP09144.1"/>
    </source>
</evidence>
<gene>
    <name evidence="3" type="ORF">F2P81_026052</name>
    <name evidence="2" type="ORF">SMAX5B_016613</name>
</gene>
<dbReference type="AlphaFoldDB" id="A0A2U9BY08"/>
<keyword evidence="4" id="KW-1185">Reference proteome</keyword>
<proteinExistence type="predicted"/>
<accession>A0A2U9BY08</accession>
<evidence type="ECO:0000313" key="4">
    <source>
        <dbReference type="Proteomes" id="UP000246464"/>
    </source>
</evidence>
<reference evidence="2 4" key="1">
    <citation type="submission" date="2017-12" db="EMBL/GenBank/DDBJ databases">
        <title>Integrating genomic resources of turbot (Scophthalmus maximus) in depth evaluation of genetic and physical mapping variation across individuals.</title>
        <authorList>
            <person name="Martinez P."/>
        </authorList>
    </citation>
    <scope>NUCLEOTIDE SEQUENCE [LARGE SCALE GENOMIC DNA]</scope>
</reference>
<protein>
    <submittedName>
        <fullName evidence="2">Uncharacterized protein</fullName>
    </submittedName>
</protein>
<dbReference type="EMBL" id="CP026253">
    <property type="protein sequence ID" value="AWP09144.1"/>
    <property type="molecule type" value="Genomic_DNA"/>
</dbReference>
<name>A0A2U9BY08_SCOMX</name>
<sequence length="80" mass="8985">METARAAGSLWRRDSAFDRSRVCLRTALLIAIESAFDKYKNAVAAAKRPSRMRAHAINRNAPSTTTERAVRAYDDTRTQT</sequence>
<feature type="region of interest" description="Disordered" evidence="1">
    <location>
        <begin position="61"/>
        <end position="80"/>
    </location>
</feature>
<dbReference type="EMBL" id="VEVO01003005">
    <property type="protein sequence ID" value="KAF0021694.1"/>
    <property type="molecule type" value="Genomic_DNA"/>
</dbReference>
<evidence type="ECO:0000313" key="5">
    <source>
        <dbReference type="Proteomes" id="UP000438429"/>
    </source>
</evidence>
<dbReference type="Proteomes" id="UP000246464">
    <property type="component" value="Chromosome 11"/>
</dbReference>
<organism evidence="2 4">
    <name type="scientific">Scophthalmus maximus</name>
    <name type="common">Turbot</name>
    <name type="synonym">Psetta maxima</name>
    <dbReference type="NCBI Taxonomy" id="52904"/>
    <lineage>
        <taxon>Eukaryota</taxon>
        <taxon>Metazoa</taxon>
        <taxon>Chordata</taxon>
        <taxon>Craniata</taxon>
        <taxon>Vertebrata</taxon>
        <taxon>Euteleostomi</taxon>
        <taxon>Actinopterygii</taxon>
        <taxon>Neopterygii</taxon>
        <taxon>Teleostei</taxon>
        <taxon>Neoteleostei</taxon>
        <taxon>Acanthomorphata</taxon>
        <taxon>Carangaria</taxon>
        <taxon>Pleuronectiformes</taxon>
        <taxon>Pleuronectoidei</taxon>
        <taxon>Scophthalmidae</taxon>
        <taxon>Scophthalmus</taxon>
    </lineage>
</organism>
<evidence type="ECO:0000256" key="1">
    <source>
        <dbReference type="SAM" id="MobiDB-lite"/>
    </source>
</evidence>